<keyword evidence="1" id="KW-0732">Signal</keyword>
<evidence type="ECO:0000256" key="1">
    <source>
        <dbReference type="SAM" id="SignalP"/>
    </source>
</evidence>
<evidence type="ECO:0000313" key="3">
    <source>
        <dbReference type="EMBL" id="TWH94565.1"/>
    </source>
</evidence>
<comment type="caution">
    <text evidence="3">The sequence shown here is derived from an EMBL/GenBank/DDBJ whole genome shotgun (WGS) entry which is preliminary data.</text>
</comment>
<name>A0A562KH09_SPHWJ</name>
<keyword evidence="3" id="KW-0413">Isomerase</keyword>
<dbReference type="PANTHER" id="PTHR12110">
    <property type="entry name" value="HYDROXYPYRUVATE ISOMERASE"/>
    <property type="match status" value="1"/>
</dbReference>
<evidence type="ECO:0000259" key="2">
    <source>
        <dbReference type="Pfam" id="PF01261"/>
    </source>
</evidence>
<dbReference type="Gene3D" id="3.20.20.150">
    <property type="entry name" value="Divalent-metal-dependent TIM barrel enzymes"/>
    <property type="match status" value="1"/>
</dbReference>
<accession>A0A562KH09</accession>
<dbReference type="PANTHER" id="PTHR12110:SF41">
    <property type="entry name" value="INOSOSE DEHYDRATASE"/>
    <property type="match status" value="1"/>
</dbReference>
<dbReference type="EMBL" id="VLKK01000005">
    <property type="protein sequence ID" value="TWH94565.1"/>
    <property type="molecule type" value="Genomic_DNA"/>
</dbReference>
<dbReference type="RefSeq" id="WP_145072784.1">
    <property type="nucleotide sequence ID" value="NZ_JACIIY010000003.1"/>
</dbReference>
<dbReference type="Pfam" id="PF01261">
    <property type="entry name" value="AP_endonuc_2"/>
    <property type="match status" value="1"/>
</dbReference>
<proteinExistence type="predicted"/>
<evidence type="ECO:0000313" key="4">
    <source>
        <dbReference type="Proteomes" id="UP000316624"/>
    </source>
</evidence>
<dbReference type="InterPro" id="IPR050312">
    <property type="entry name" value="IolE/XylAMocC-like"/>
</dbReference>
<dbReference type="Proteomes" id="UP000316624">
    <property type="component" value="Unassembled WGS sequence"/>
</dbReference>
<dbReference type="GO" id="GO:0016853">
    <property type="term" value="F:isomerase activity"/>
    <property type="evidence" value="ECO:0007669"/>
    <property type="project" value="UniProtKB-KW"/>
</dbReference>
<organism evidence="3 4">
    <name type="scientific">Sphingobium wenxiniae (strain DSM 21828 / CGMCC 1.7748 / JZ-1)</name>
    <dbReference type="NCBI Taxonomy" id="595605"/>
    <lineage>
        <taxon>Bacteria</taxon>
        <taxon>Pseudomonadati</taxon>
        <taxon>Pseudomonadota</taxon>
        <taxon>Alphaproteobacteria</taxon>
        <taxon>Sphingomonadales</taxon>
        <taxon>Sphingomonadaceae</taxon>
        <taxon>Sphingobium</taxon>
    </lineage>
</organism>
<reference evidence="3 4" key="1">
    <citation type="journal article" date="2015" name="Stand. Genomic Sci.">
        <title>Genomic Encyclopedia of Bacterial and Archaeal Type Strains, Phase III: the genomes of soil and plant-associated and newly described type strains.</title>
        <authorList>
            <person name="Whitman W.B."/>
            <person name="Woyke T."/>
            <person name="Klenk H.P."/>
            <person name="Zhou Y."/>
            <person name="Lilburn T.G."/>
            <person name="Beck B.J."/>
            <person name="De Vos P."/>
            <person name="Vandamme P."/>
            <person name="Eisen J.A."/>
            <person name="Garrity G."/>
            <person name="Hugenholtz P."/>
            <person name="Kyrpides N.C."/>
        </authorList>
    </citation>
    <scope>NUCLEOTIDE SEQUENCE [LARGE SCALE GENOMIC DNA]</scope>
    <source>
        <strain evidence="3 4">CGMCC 1.7748</strain>
    </source>
</reference>
<dbReference type="AlphaFoldDB" id="A0A562KH09"/>
<dbReference type="SUPFAM" id="SSF51658">
    <property type="entry name" value="Xylose isomerase-like"/>
    <property type="match status" value="1"/>
</dbReference>
<keyword evidence="4" id="KW-1185">Reference proteome</keyword>
<dbReference type="InterPro" id="IPR036237">
    <property type="entry name" value="Xyl_isomerase-like_sf"/>
</dbReference>
<feature type="domain" description="Xylose isomerase-like TIM barrel" evidence="2">
    <location>
        <begin position="138"/>
        <end position="319"/>
    </location>
</feature>
<feature type="chain" id="PRO_5021771606" evidence="1">
    <location>
        <begin position="25"/>
        <end position="324"/>
    </location>
</feature>
<sequence>MTPRLHRLTTAVLLGLGTPVAASAAAPGERGCTPIPSARIGFQLATVMSGFMPPGATPLPSPDPARMRAGTANPPMPRLAPDPAMFRRYLKDLRAVGFRNMERFGGTLLLPDVPYRAILKDAGIRSVSSHGSLEEPEWSAELDRAQALGQNYVGSWGFGPIGLDSYEHVLATAANLERLGRAAAARGLRLMVMDHEAALRFHYPYDRNGDGRTEMVSAWEIVAARTDPRFVHFELDIHWALKALGSEDALVAFLNRHWGRIDLLHVKDMAPDGSVTDLGKGINDWPRIFAAAGNQVRYYIWEYERPSDPLLSAATAYRYLRCEK</sequence>
<feature type="signal peptide" evidence="1">
    <location>
        <begin position="1"/>
        <end position="24"/>
    </location>
</feature>
<protein>
    <submittedName>
        <fullName evidence="3">Sugar phosphate isomerase/epimerase</fullName>
    </submittedName>
</protein>
<dbReference type="InterPro" id="IPR013022">
    <property type="entry name" value="Xyl_isomerase-like_TIM-brl"/>
</dbReference>
<gene>
    <name evidence="3" type="ORF">IQ35_01808</name>
</gene>